<dbReference type="InterPro" id="IPR011990">
    <property type="entry name" value="TPR-like_helical_dom_sf"/>
</dbReference>
<keyword evidence="2" id="KW-0732">Signal</keyword>
<dbReference type="PANTHER" id="PTHR44140:SF2">
    <property type="entry name" value="LD25575P"/>
    <property type="match status" value="1"/>
</dbReference>
<evidence type="ECO:0000256" key="7">
    <source>
        <dbReference type="SAM" id="MobiDB-lite"/>
    </source>
</evidence>
<accession>A0A914BUA5</accession>
<evidence type="ECO:0000313" key="9">
    <source>
        <dbReference type="Proteomes" id="UP000887540"/>
    </source>
</evidence>
<evidence type="ECO:0000259" key="8">
    <source>
        <dbReference type="PROSITE" id="PS50076"/>
    </source>
</evidence>
<dbReference type="AlphaFoldDB" id="A0A914BUA5"/>
<dbReference type="SMART" id="SM00271">
    <property type="entry name" value="DnaJ"/>
    <property type="match status" value="1"/>
</dbReference>
<feature type="repeat" description="TPR" evidence="6">
    <location>
        <begin position="314"/>
        <end position="347"/>
    </location>
</feature>
<evidence type="ECO:0000256" key="5">
    <source>
        <dbReference type="ARBA" id="ARBA00022824"/>
    </source>
</evidence>
<dbReference type="InterPro" id="IPR019734">
    <property type="entry name" value="TPR_rpt"/>
</dbReference>
<dbReference type="SUPFAM" id="SSF46565">
    <property type="entry name" value="Chaperone J-domain"/>
    <property type="match status" value="1"/>
</dbReference>
<dbReference type="InterPro" id="IPR001623">
    <property type="entry name" value="DnaJ_domain"/>
</dbReference>
<dbReference type="Gene3D" id="1.10.287.110">
    <property type="entry name" value="DnaJ domain"/>
    <property type="match status" value="1"/>
</dbReference>
<proteinExistence type="predicted"/>
<feature type="region of interest" description="Disordered" evidence="7">
    <location>
        <begin position="424"/>
        <end position="460"/>
    </location>
</feature>
<dbReference type="WBParaSite" id="ACRNAN_Path_1004.g3858.t1">
    <property type="protein sequence ID" value="ACRNAN_Path_1004.g3858.t1"/>
    <property type="gene ID" value="ACRNAN_Path_1004.g3858"/>
</dbReference>
<keyword evidence="9" id="KW-1185">Reference proteome</keyword>
<dbReference type="PANTHER" id="PTHR44140">
    <property type="entry name" value="LD25575P"/>
    <property type="match status" value="1"/>
</dbReference>
<evidence type="ECO:0000313" key="10">
    <source>
        <dbReference type="WBParaSite" id="ACRNAN_Path_1004.g3858.t1"/>
    </source>
</evidence>
<reference evidence="10" key="1">
    <citation type="submission" date="2022-11" db="UniProtKB">
        <authorList>
            <consortium name="WormBaseParasite"/>
        </authorList>
    </citation>
    <scope>IDENTIFICATION</scope>
</reference>
<feature type="repeat" description="TPR" evidence="6">
    <location>
        <begin position="13"/>
        <end position="46"/>
    </location>
</feature>
<dbReference type="InterPro" id="IPR036869">
    <property type="entry name" value="J_dom_sf"/>
</dbReference>
<dbReference type="GO" id="GO:0005788">
    <property type="term" value="C:endoplasmic reticulum lumen"/>
    <property type="evidence" value="ECO:0007669"/>
    <property type="project" value="UniProtKB-SubCell"/>
</dbReference>
<organism evidence="9 10">
    <name type="scientific">Acrobeloides nanus</name>
    <dbReference type="NCBI Taxonomy" id="290746"/>
    <lineage>
        <taxon>Eukaryota</taxon>
        <taxon>Metazoa</taxon>
        <taxon>Ecdysozoa</taxon>
        <taxon>Nematoda</taxon>
        <taxon>Chromadorea</taxon>
        <taxon>Rhabditida</taxon>
        <taxon>Tylenchina</taxon>
        <taxon>Cephalobomorpha</taxon>
        <taxon>Cephaloboidea</taxon>
        <taxon>Cephalobidae</taxon>
        <taxon>Acrobeloides</taxon>
    </lineage>
</organism>
<dbReference type="Pfam" id="PF00226">
    <property type="entry name" value="DnaJ"/>
    <property type="match status" value="1"/>
</dbReference>
<protein>
    <submittedName>
        <fullName evidence="10">J domain-containing protein</fullName>
    </submittedName>
</protein>
<dbReference type="Pfam" id="PF13414">
    <property type="entry name" value="TPR_11"/>
    <property type="match status" value="1"/>
</dbReference>
<dbReference type="InterPro" id="IPR051727">
    <property type="entry name" value="DnaJ_C3_Co-chaperones"/>
</dbReference>
<dbReference type="CDD" id="cd06257">
    <property type="entry name" value="DnaJ"/>
    <property type="match status" value="1"/>
</dbReference>
<evidence type="ECO:0000256" key="1">
    <source>
        <dbReference type="ARBA" id="ARBA00004319"/>
    </source>
</evidence>
<feature type="domain" description="J" evidence="8">
    <location>
        <begin position="368"/>
        <end position="436"/>
    </location>
</feature>
<name>A0A914BUA5_9BILA</name>
<dbReference type="PROSITE" id="PS50005">
    <property type="entry name" value="TPR"/>
    <property type="match status" value="4"/>
</dbReference>
<comment type="subcellular location">
    <subcellularLocation>
        <location evidence="1">Endoplasmic reticulum lumen</location>
    </subcellularLocation>
</comment>
<keyword evidence="5" id="KW-0256">Endoplasmic reticulum</keyword>
<evidence type="ECO:0000256" key="4">
    <source>
        <dbReference type="ARBA" id="ARBA00022803"/>
    </source>
</evidence>
<dbReference type="Proteomes" id="UP000887540">
    <property type="component" value="Unplaced"/>
</dbReference>
<evidence type="ECO:0000256" key="6">
    <source>
        <dbReference type="PROSITE-ProRule" id="PRU00339"/>
    </source>
</evidence>
<feature type="repeat" description="TPR" evidence="6">
    <location>
        <begin position="81"/>
        <end position="114"/>
    </location>
</feature>
<evidence type="ECO:0000256" key="3">
    <source>
        <dbReference type="ARBA" id="ARBA00022737"/>
    </source>
</evidence>
<keyword evidence="4 6" id="KW-0802">TPR repeat</keyword>
<dbReference type="GO" id="GO:0051087">
    <property type="term" value="F:protein-folding chaperone binding"/>
    <property type="evidence" value="ECO:0007669"/>
    <property type="project" value="TreeGrafter"/>
</dbReference>
<dbReference type="SMART" id="SM00028">
    <property type="entry name" value="TPR"/>
    <property type="match status" value="7"/>
</dbReference>
<sequence>MIAYVTADIQSEVERHIEMGKKFLSQGQFADALTHYHAAIELDPTNYMTYYRRATVLLATGKVKAALPDLDRVVELKQDFIAALVQRGNILLKQGKFDASETDFKKALKSEPNNVEAQEQLNKISLLREYVSEANDYFDSGDYNSAEVLLDKALEHCLWDPDLHRKRAKCRQTRGDIQNAISDIKAIAKLVPDSTGAYLEMSQMYYSVGDAENSLLQIRECLKLNPDHKECFPFYKKVKKLAKLREDLNSAANKEDWLACLENGRKILKFEKDIENVQLDVFRVTCKCNLKSGHIAEAIQECTEVLRYGDENDEAVLCDRAEAYIENEEFDKAIEDYQKAVNAHEGSHRAKEGLNLAQKLQKQASKKDYYKILGVRRNANKREIMKAYRKLAQKWHPDNFQSDEDKAKAQEKFLDIAASKEVLTDPEKRQRFDQGEDPLDPESQQRGFHQHPFGHGFNPFGGGDGGPFSFKFHFQ</sequence>
<dbReference type="GO" id="GO:0034975">
    <property type="term" value="P:protein folding in endoplasmic reticulum"/>
    <property type="evidence" value="ECO:0007669"/>
    <property type="project" value="TreeGrafter"/>
</dbReference>
<dbReference type="Pfam" id="PF00515">
    <property type="entry name" value="TPR_1"/>
    <property type="match status" value="1"/>
</dbReference>
<dbReference type="Gene3D" id="1.25.40.10">
    <property type="entry name" value="Tetratricopeptide repeat domain"/>
    <property type="match status" value="1"/>
</dbReference>
<dbReference type="Pfam" id="PF13181">
    <property type="entry name" value="TPR_8"/>
    <property type="match status" value="2"/>
</dbReference>
<dbReference type="PROSITE" id="PS50076">
    <property type="entry name" value="DNAJ_2"/>
    <property type="match status" value="1"/>
</dbReference>
<dbReference type="SUPFAM" id="SSF48452">
    <property type="entry name" value="TPR-like"/>
    <property type="match status" value="1"/>
</dbReference>
<dbReference type="FunFam" id="1.25.40.10:FF:000224">
    <property type="entry name" value="DnaJ and TPR domain protein"/>
    <property type="match status" value="1"/>
</dbReference>
<feature type="compositionally biased region" description="Basic and acidic residues" evidence="7">
    <location>
        <begin position="424"/>
        <end position="434"/>
    </location>
</feature>
<feature type="repeat" description="TPR" evidence="6">
    <location>
        <begin position="195"/>
        <end position="228"/>
    </location>
</feature>
<dbReference type="FunFam" id="1.10.287.110:FF:000015">
    <property type="entry name" value="dnaJ homolog subfamily C member 3"/>
    <property type="match status" value="1"/>
</dbReference>
<dbReference type="PRINTS" id="PR00625">
    <property type="entry name" value="JDOMAIN"/>
</dbReference>
<keyword evidence="3" id="KW-0677">Repeat</keyword>
<evidence type="ECO:0000256" key="2">
    <source>
        <dbReference type="ARBA" id="ARBA00022729"/>
    </source>
</evidence>
<dbReference type="GO" id="GO:0051787">
    <property type="term" value="F:misfolded protein binding"/>
    <property type="evidence" value="ECO:0007669"/>
    <property type="project" value="TreeGrafter"/>
</dbReference>